<dbReference type="OrthoDB" id="6362917at2759"/>
<evidence type="ECO:0000256" key="1">
    <source>
        <dbReference type="ARBA" id="ARBA00004906"/>
    </source>
</evidence>
<comment type="similarity">
    <text evidence="2">Belongs to the APC15 family.</text>
</comment>
<evidence type="ECO:0000256" key="6">
    <source>
        <dbReference type="SAM" id="MobiDB-lite"/>
    </source>
</evidence>
<evidence type="ECO:0000256" key="5">
    <source>
        <dbReference type="ARBA" id="ARBA00023306"/>
    </source>
</evidence>
<organism evidence="7 9">
    <name type="scientific">Lingula anatina</name>
    <name type="common">Brachiopod</name>
    <name type="synonym">Lingula unguis</name>
    <dbReference type="NCBI Taxonomy" id="7574"/>
    <lineage>
        <taxon>Eukaryota</taxon>
        <taxon>Metazoa</taxon>
        <taxon>Spiralia</taxon>
        <taxon>Lophotrochozoa</taxon>
        <taxon>Brachiopoda</taxon>
        <taxon>Linguliformea</taxon>
        <taxon>Lingulata</taxon>
        <taxon>Lingulida</taxon>
        <taxon>Linguloidea</taxon>
        <taxon>Lingulidae</taxon>
        <taxon>Lingula</taxon>
    </lineage>
</organism>
<feature type="region of interest" description="Disordered" evidence="6">
    <location>
        <begin position="53"/>
        <end position="122"/>
    </location>
</feature>
<dbReference type="RefSeq" id="XP_013388604.1">
    <property type="nucleotide sequence ID" value="XM_013533150.1"/>
</dbReference>
<evidence type="ECO:0000313" key="9">
    <source>
        <dbReference type="RefSeq" id="XP_013388605.1"/>
    </source>
</evidence>
<evidence type="ECO:0000256" key="4">
    <source>
        <dbReference type="ARBA" id="ARBA00022776"/>
    </source>
</evidence>
<evidence type="ECO:0000313" key="8">
    <source>
        <dbReference type="RefSeq" id="XP_013388604.1"/>
    </source>
</evidence>
<evidence type="ECO:0000256" key="3">
    <source>
        <dbReference type="ARBA" id="ARBA00022618"/>
    </source>
</evidence>
<dbReference type="PANTHER" id="PTHR22526">
    <property type="entry name" value="ANAPHASE PROMOTING COMPLEX C SUBUNIT 15, PSEUDOGENE-RELATED"/>
    <property type="match status" value="1"/>
</dbReference>
<dbReference type="AlphaFoldDB" id="A0A1S3HRD9"/>
<keyword evidence="3" id="KW-0132">Cell division</keyword>
<keyword evidence="7" id="KW-1185">Reference proteome</keyword>
<accession>A0A1S3HRD9</accession>
<sequence length="122" mass="13640">MSTMAMNGPICPSLLPRLVDPLWFQVDKPCDDENELSKLEEEHRDWLQSIADKDKDIIPIGKTAAEHYDDEDDEEDGDEPDSGSGTDPDELDTDMLDEPDSADDVEMEANDNLANDSPSWDV</sequence>
<dbReference type="GO" id="GO:0051301">
    <property type="term" value="P:cell division"/>
    <property type="evidence" value="ECO:0007669"/>
    <property type="project" value="UniProtKB-KW"/>
</dbReference>
<feature type="compositionally biased region" description="Acidic residues" evidence="6">
    <location>
        <begin position="68"/>
        <end position="109"/>
    </location>
</feature>
<dbReference type="KEGG" id="lak:106157480"/>
<feature type="compositionally biased region" description="Polar residues" evidence="6">
    <location>
        <begin position="112"/>
        <end position="122"/>
    </location>
</feature>
<dbReference type="InterPro" id="IPR026182">
    <property type="entry name" value="ANAPC15"/>
</dbReference>
<dbReference type="GO" id="GO:0005680">
    <property type="term" value="C:anaphase-promoting complex"/>
    <property type="evidence" value="ECO:0007669"/>
    <property type="project" value="InterPro"/>
</dbReference>
<name>A0A1S3HRD9_LINAN</name>
<keyword evidence="5" id="KW-0131">Cell cycle</keyword>
<dbReference type="Proteomes" id="UP000085678">
    <property type="component" value="Unplaced"/>
</dbReference>
<dbReference type="GeneID" id="106157480"/>
<protein>
    <submittedName>
        <fullName evidence="8 9">Anaphase-promoting complex subunit 15B</fullName>
    </submittedName>
</protein>
<dbReference type="GO" id="GO:0090266">
    <property type="term" value="P:regulation of mitotic cell cycle spindle assembly checkpoint"/>
    <property type="evidence" value="ECO:0007669"/>
    <property type="project" value="InterPro"/>
</dbReference>
<dbReference type="GeneID" id="106157481"/>
<dbReference type="PANTHER" id="PTHR22526:SF2">
    <property type="entry name" value="ANAPHASE PROMOTING COMPLEX C SUBUNIT 15, PSEUDOGENE-RELATED"/>
    <property type="match status" value="1"/>
</dbReference>
<dbReference type="KEGG" id="lak:106157481"/>
<comment type="pathway">
    <text evidence="1">Protein modification; protein ubiquitination.</text>
</comment>
<evidence type="ECO:0000256" key="2">
    <source>
        <dbReference type="ARBA" id="ARBA00009618"/>
    </source>
</evidence>
<evidence type="ECO:0000313" key="7">
    <source>
        <dbReference type="Proteomes" id="UP000085678"/>
    </source>
</evidence>
<dbReference type="Pfam" id="PF15243">
    <property type="entry name" value="ANAPC15"/>
    <property type="match status" value="1"/>
</dbReference>
<reference evidence="8 9" key="1">
    <citation type="submission" date="2025-04" db="UniProtKB">
        <authorList>
            <consortium name="RefSeq"/>
        </authorList>
    </citation>
    <scope>IDENTIFICATION</scope>
    <source>
        <tissue evidence="8 9">Gonads</tissue>
    </source>
</reference>
<keyword evidence="4" id="KW-0498">Mitosis</keyword>
<dbReference type="STRING" id="7574.A0A1S3HRD9"/>
<gene>
    <name evidence="9" type="primary">LOC106157481</name>
    <name evidence="8" type="synonym">LOC106157480</name>
</gene>
<dbReference type="RefSeq" id="XP_013388605.1">
    <property type="nucleotide sequence ID" value="XM_013533151.1"/>
</dbReference>
<proteinExistence type="inferred from homology"/>